<evidence type="ECO:0000256" key="2">
    <source>
        <dbReference type="ARBA" id="ARBA00022679"/>
    </source>
</evidence>
<dbReference type="Pfam" id="PF00294">
    <property type="entry name" value="PfkB"/>
    <property type="match status" value="1"/>
</dbReference>
<gene>
    <name evidence="5" type="ORF">TPSD3_14340</name>
</gene>
<evidence type="ECO:0000256" key="3">
    <source>
        <dbReference type="ARBA" id="ARBA00022777"/>
    </source>
</evidence>
<dbReference type="PANTHER" id="PTHR43085:SF46">
    <property type="entry name" value="ADENOSINE KINASE"/>
    <property type="match status" value="1"/>
</dbReference>
<sequence length="313" mass="34243">MSVLICGSFTYDTVMVLNDKFKFLNASIESSSGDFFYVIPDLRRQFGGCAGNIAYNLKMLGGDPLPMATIGMDFGQYAEWLDSQGISRTCIHPIAHSYTAQNFVTIDMEDNRITAFYAGAMAFSNFNPIAGKTHKVALATISLDNSEAMKVHALQLSEAGVPFLFDPGHAITEFDSNDLLSFVEQTRWVLLNAQQWAYMSKTTNLTAEDVASRVQALIITQGEKGAVIYAEGAKYQIPAAKAQAVNDTSTCGDAFCAGILYGLSKDIDWETTGRIAALMGAIKAEHHGSQTHRFTLEAFKARFKKNFGYALIV</sequence>
<dbReference type="InterPro" id="IPR002173">
    <property type="entry name" value="Carboh/pur_kinase_PfkB_CS"/>
</dbReference>
<accession>A0A251X469</accession>
<keyword evidence="6" id="KW-1185">Reference proteome</keyword>
<dbReference type="InterPro" id="IPR011611">
    <property type="entry name" value="PfkB_dom"/>
</dbReference>
<name>A0A251X469_9GAMM</name>
<protein>
    <submittedName>
        <fullName evidence="5">Carbohydrate kinase family protein</fullName>
    </submittedName>
</protein>
<proteinExistence type="inferred from homology"/>
<comment type="similarity">
    <text evidence="1">Belongs to the carbohydrate kinase PfkB family.</text>
</comment>
<dbReference type="RefSeq" id="WP_086489241.1">
    <property type="nucleotide sequence ID" value="NZ_MSLT01000023.1"/>
</dbReference>
<dbReference type="PROSITE" id="PS00583">
    <property type="entry name" value="PFKB_KINASES_1"/>
    <property type="match status" value="1"/>
</dbReference>
<dbReference type="GO" id="GO:0016301">
    <property type="term" value="F:kinase activity"/>
    <property type="evidence" value="ECO:0007669"/>
    <property type="project" value="UniProtKB-KW"/>
</dbReference>
<evidence type="ECO:0000313" key="5">
    <source>
        <dbReference type="EMBL" id="OUD12293.1"/>
    </source>
</evidence>
<dbReference type="Gene3D" id="3.40.1190.20">
    <property type="match status" value="1"/>
</dbReference>
<dbReference type="AlphaFoldDB" id="A0A251X469"/>
<evidence type="ECO:0000256" key="1">
    <source>
        <dbReference type="ARBA" id="ARBA00010688"/>
    </source>
</evidence>
<evidence type="ECO:0000313" key="6">
    <source>
        <dbReference type="Proteomes" id="UP000194798"/>
    </source>
</evidence>
<dbReference type="OrthoDB" id="9779730at2"/>
<dbReference type="EMBL" id="MSLT01000023">
    <property type="protein sequence ID" value="OUD12293.1"/>
    <property type="molecule type" value="Genomic_DNA"/>
</dbReference>
<dbReference type="InterPro" id="IPR050306">
    <property type="entry name" value="PfkB_Carbo_kinase"/>
</dbReference>
<feature type="domain" description="Carbohydrate kinase PfkB" evidence="4">
    <location>
        <begin position="41"/>
        <end position="291"/>
    </location>
</feature>
<dbReference type="Proteomes" id="UP000194798">
    <property type="component" value="Unassembled WGS sequence"/>
</dbReference>
<comment type="caution">
    <text evidence="5">The sequence shown here is derived from an EMBL/GenBank/DDBJ whole genome shotgun (WGS) entry which is preliminary data.</text>
</comment>
<reference evidence="5 6" key="1">
    <citation type="submission" date="2016-12" db="EMBL/GenBank/DDBJ databases">
        <title>Thioflexothrix psekupsii D3 genome sequencing and assembly.</title>
        <authorList>
            <person name="Fomenkov A."/>
            <person name="Vincze T."/>
            <person name="Grabovich M."/>
            <person name="Anton B.P."/>
            <person name="Dubinina G."/>
            <person name="Orlova M."/>
            <person name="Belousova E."/>
            <person name="Roberts R.J."/>
        </authorList>
    </citation>
    <scope>NUCLEOTIDE SEQUENCE [LARGE SCALE GENOMIC DNA]</scope>
    <source>
        <strain evidence="5">D3</strain>
    </source>
</reference>
<dbReference type="SUPFAM" id="SSF53613">
    <property type="entry name" value="Ribokinase-like"/>
    <property type="match status" value="1"/>
</dbReference>
<dbReference type="InterPro" id="IPR029056">
    <property type="entry name" value="Ribokinase-like"/>
</dbReference>
<evidence type="ECO:0000259" key="4">
    <source>
        <dbReference type="Pfam" id="PF00294"/>
    </source>
</evidence>
<keyword evidence="3 5" id="KW-0418">Kinase</keyword>
<organism evidence="5 6">
    <name type="scientific">Thioflexithrix psekupsensis</name>
    <dbReference type="NCBI Taxonomy" id="1570016"/>
    <lineage>
        <taxon>Bacteria</taxon>
        <taxon>Pseudomonadati</taxon>
        <taxon>Pseudomonadota</taxon>
        <taxon>Gammaproteobacteria</taxon>
        <taxon>Thiotrichales</taxon>
        <taxon>Thioflexithrix</taxon>
    </lineage>
</organism>
<dbReference type="CDD" id="cd01942">
    <property type="entry name" value="ribokinase_group_A"/>
    <property type="match status" value="1"/>
</dbReference>
<keyword evidence="2" id="KW-0808">Transferase</keyword>
<dbReference type="PANTHER" id="PTHR43085">
    <property type="entry name" value="HEXOKINASE FAMILY MEMBER"/>
    <property type="match status" value="1"/>
</dbReference>